<protein>
    <submittedName>
        <fullName evidence="8">Cu(I)-responsive transcriptional regulator</fullName>
    </submittedName>
</protein>
<accession>A0A4Q2RGK3</accession>
<dbReference type="GO" id="GO:0005507">
    <property type="term" value="F:copper ion binding"/>
    <property type="evidence" value="ECO:0007669"/>
    <property type="project" value="InterPro"/>
</dbReference>
<dbReference type="Pfam" id="PF09278">
    <property type="entry name" value="MerR-DNA-bind"/>
    <property type="match status" value="1"/>
</dbReference>
<sequence>MQIGQAAKASGASAKMIRHYEAMGLVAPAGRRDSNYRDYTAEDVARLRFVRRARDLGFAIERIRDLLALWSDRGRSSAEVKRIALDHIADLEGRIAGMREMVATLHHLADGCAGDGRPDCPIIEGLAGKNATAAARTAPTARDNPRRAEPPRP</sequence>
<evidence type="ECO:0000256" key="5">
    <source>
        <dbReference type="ARBA" id="ARBA00023163"/>
    </source>
</evidence>
<gene>
    <name evidence="8" type="primary">cueR</name>
    <name evidence="8" type="ORF">D3272_00290</name>
</gene>
<dbReference type="PROSITE" id="PS50937">
    <property type="entry name" value="HTH_MERR_2"/>
    <property type="match status" value="1"/>
</dbReference>
<evidence type="ECO:0000256" key="2">
    <source>
        <dbReference type="ARBA" id="ARBA00022490"/>
    </source>
</evidence>
<dbReference type="SMART" id="SM00422">
    <property type="entry name" value="HTH_MERR"/>
    <property type="match status" value="1"/>
</dbReference>
<evidence type="ECO:0000313" key="9">
    <source>
        <dbReference type="Proteomes" id="UP000289411"/>
    </source>
</evidence>
<dbReference type="InterPro" id="IPR009061">
    <property type="entry name" value="DNA-bd_dom_put_sf"/>
</dbReference>
<dbReference type="GO" id="GO:0003677">
    <property type="term" value="F:DNA binding"/>
    <property type="evidence" value="ECO:0007669"/>
    <property type="project" value="UniProtKB-KW"/>
</dbReference>
<dbReference type="EMBL" id="QYBC01000001">
    <property type="protein sequence ID" value="RYB07609.1"/>
    <property type="molecule type" value="Genomic_DNA"/>
</dbReference>
<feature type="domain" description="HTH merR-type" evidence="7">
    <location>
        <begin position="1"/>
        <end position="69"/>
    </location>
</feature>
<dbReference type="InterPro" id="IPR015358">
    <property type="entry name" value="Tscrpt_reg_MerR_DNA-bd"/>
</dbReference>
<reference evidence="8 9" key="2">
    <citation type="submission" date="2019-02" db="EMBL/GenBank/DDBJ databases">
        <title>'Lichenibacterium ramalinii' gen. nov. sp. nov., 'Lichenibacterium minor' gen. nov. sp. nov.</title>
        <authorList>
            <person name="Pankratov T."/>
        </authorList>
    </citation>
    <scope>NUCLEOTIDE SEQUENCE [LARGE SCALE GENOMIC DNA]</scope>
    <source>
        <strain evidence="8 9">RmlP001</strain>
    </source>
</reference>
<keyword evidence="9" id="KW-1185">Reference proteome</keyword>
<keyword evidence="3" id="KW-0805">Transcription regulation</keyword>
<dbReference type="GO" id="GO:0045893">
    <property type="term" value="P:positive regulation of DNA-templated transcription"/>
    <property type="evidence" value="ECO:0007669"/>
    <property type="project" value="InterPro"/>
</dbReference>
<dbReference type="AlphaFoldDB" id="A0A4Q2RGK3"/>
<keyword evidence="2" id="KW-0963">Cytoplasm</keyword>
<feature type="region of interest" description="Disordered" evidence="6">
    <location>
        <begin position="131"/>
        <end position="153"/>
    </location>
</feature>
<evidence type="ECO:0000259" key="7">
    <source>
        <dbReference type="PROSITE" id="PS50937"/>
    </source>
</evidence>
<dbReference type="PRINTS" id="PR00040">
    <property type="entry name" value="HTHMERR"/>
</dbReference>
<comment type="subcellular location">
    <subcellularLocation>
        <location evidence="1">Cytoplasm</location>
    </subcellularLocation>
</comment>
<feature type="compositionally biased region" description="Low complexity" evidence="6">
    <location>
        <begin position="131"/>
        <end position="142"/>
    </location>
</feature>
<dbReference type="Gene3D" id="1.10.1660.10">
    <property type="match status" value="1"/>
</dbReference>
<dbReference type="PANTHER" id="PTHR30204:SF94">
    <property type="entry name" value="HEAVY METAL-DEPENDENT TRANSCRIPTIONAL REGULATOR HI_0293-RELATED"/>
    <property type="match status" value="1"/>
</dbReference>
<evidence type="ECO:0000256" key="4">
    <source>
        <dbReference type="ARBA" id="ARBA00023125"/>
    </source>
</evidence>
<dbReference type="GO" id="GO:0003700">
    <property type="term" value="F:DNA-binding transcription factor activity"/>
    <property type="evidence" value="ECO:0007669"/>
    <property type="project" value="InterPro"/>
</dbReference>
<dbReference type="SUPFAM" id="SSF46955">
    <property type="entry name" value="Putative DNA-binding domain"/>
    <property type="match status" value="1"/>
</dbReference>
<name>A0A4Q2RGK3_9HYPH</name>
<evidence type="ECO:0000313" key="8">
    <source>
        <dbReference type="EMBL" id="RYB07609.1"/>
    </source>
</evidence>
<dbReference type="Pfam" id="PF00376">
    <property type="entry name" value="MerR"/>
    <property type="match status" value="1"/>
</dbReference>
<proteinExistence type="predicted"/>
<dbReference type="OrthoDB" id="9802944at2"/>
<evidence type="ECO:0000256" key="3">
    <source>
        <dbReference type="ARBA" id="ARBA00023015"/>
    </source>
</evidence>
<dbReference type="Proteomes" id="UP000289411">
    <property type="component" value="Unassembled WGS sequence"/>
</dbReference>
<dbReference type="PANTHER" id="PTHR30204">
    <property type="entry name" value="REDOX-CYCLING DRUG-SENSING TRANSCRIPTIONAL ACTIVATOR SOXR"/>
    <property type="match status" value="1"/>
</dbReference>
<feature type="compositionally biased region" description="Basic and acidic residues" evidence="6">
    <location>
        <begin position="143"/>
        <end position="153"/>
    </location>
</feature>
<dbReference type="InterPro" id="IPR000551">
    <property type="entry name" value="MerR-type_HTH_dom"/>
</dbReference>
<keyword evidence="4" id="KW-0238">DNA-binding</keyword>
<keyword evidence="5" id="KW-0804">Transcription</keyword>
<reference evidence="8 9" key="1">
    <citation type="submission" date="2018-09" db="EMBL/GenBank/DDBJ databases">
        <authorList>
            <person name="Grouzdev D.S."/>
            <person name="Krutkina M.S."/>
        </authorList>
    </citation>
    <scope>NUCLEOTIDE SEQUENCE [LARGE SCALE GENOMIC DNA]</scope>
    <source>
        <strain evidence="8 9">RmlP001</strain>
    </source>
</reference>
<evidence type="ECO:0000256" key="1">
    <source>
        <dbReference type="ARBA" id="ARBA00004496"/>
    </source>
</evidence>
<dbReference type="GO" id="GO:0005737">
    <property type="term" value="C:cytoplasm"/>
    <property type="evidence" value="ECO:0007669"/>
    <property type="project" value="UniProtKB-SubCell"/>
</dbReference>
<dbReference type="InterPro" id="IPR011789">
    <property type="entry name" value="CueR"/>
</dbReference>
<comment type="caution">
    <text evidence="8">The sequence shown here is derived from an EMBL/GenBank/DDBJ whole genome shotgun (WGS) entry which is preliminary data.</text>
</comment>
<evidence type="ECO:0000256" key="6">
    <source>
        <dbReference type="SAM" id="MobiDB-lite"/>
    </source>
</evidence>
<dbReference type="InterPro" id="IPR047057">
    <property type="entry name" value="MerR_fam"/>
</dbReference>
<organism evidence="8 9">
    <name type="scientific">Lichenibacterium ramalinae</name>
    <dbReference type="NCBI Taxonomy" id="2316527"/>
    <lineage>
        <taxon>Bacteria</taxon>
        <taxon>Pseudomonadati</taxon>
        <taxon>Pseudomonadota</taxon>
        <taxon>Alphaproteobacteria</taxon>
        <taxon>Hyphomicrobiales</taxon>
        <taxon>Lichenihabitantaceae</taxon>
        <taxon>Lichenibacterium</taxon>
    </lineage>
</organism>
<dbReference type="RefSeq" id="WP_129217078.1">
    <property type="nucleotide sequence ID" value="NZ_QYBC01000001.1"/>
</dbReference>
<dbReference type="NCBIfam" id="TIGR02044">
    <property type="entry name" value="CueR"/>
    <property type="match status" value="1"/>
</dbReference>